<protein>
    <submittedName>
        <fullName evidence="2">Phage tail collar family protein</fullName>
    </submittedName>
</protein>
<dbReference type="InterPro" id="IPR011083">
    <property type="entry name" value="Phage_tail_collar_dom"/>
</dbReference>
<dbReference type="AlphaFoldDB" id="A0A022PHS8"/>
<evidence type="ECO:0000313" key="3">
    <source>
        <dbReference type="Proteomes" id="UP000023464"/>
    </source>
</evidence>
<comment type="caution">
    <text evidence="2">The sequence shown here is derived from an EMBL/GenBank/DDBJ whole genome shotgun (WGS) entry which is preliminary data.</text>
</comment>
<name>A0A022PHS8_9GAMM</name>
<dbReference type="InterPro" id="IPR051220">
    <property type="entry name" value="TFA_Chaperone"/>
</dbReference>
<reference evidence="2 3" key="1">
    <citation type="submission" date="2014-03" db="EMBL/GenBank/DDBJ databases">
        <title>Draft Genome of Photorhabdus luminescens BA1, an Egyptian Isolate.</title>
        <authorList>
            <person name="Ghazal S."/>
            <person name="Hurst S.G.IV."/>
            <person name="Morris K."/>
            <person name="Thomas K."/>
            <person name="Tisa L.S."/>
        </authorList>
    </citation>
    <scope>NUCLEOTIDE SEQUENCE [LARGE SCALE GENOMIC DNA]</scope>
    <source>
        <strain evidence="2 3">BA1</strain>
    </source>
</reference>
<dbReference type="Gene3D" id="3.90.1340.10">
    <property type="entry name" value="Phage tail collar domain"/>
    <property type="match status" value="1"/>
</dbReference>
<dbReference type="EMBL" id="JFGV01000032">
    <property type="protein sequence ID" value="EYU15089.1"/>
    <property type="molecule type" value="Genomic_DNA"/>
</dbReference>
<dbReference type="InterPro" id="IPR005068">
    <property type="entry name" value="Phage_lambda_Stf-r2"/>
</dbReference>
<dbReference type="Pfam" id="PF07484">
    <property type="entry name" value="Collar"/>
    <property type="match status" value="1"/>
</dbReference>
<dbReference type="Pfam" id="PF02413">
    <property type="entry name" value="Caudo_TAP"/>
    <property type="match status" value="1"/>
</dbReference>
<feature type="domain" description="Phage tail collar" evidence="1">
    <location>
        <begin position="141"/>
        <end position="188"/>
    </location>
</feature>
<dbReference type="PANTHER" id="PTHR34413:SF2">
    <property type="entry name" value="PROPHAGE TAIL FIBER ASSEMBLY PROTEIN HOMOLOG TFAE-RELATED"/>
    <property type="match status" value="1"/>
</dbReference>
<keyword evidence="3" id="KW-1185">Reference proteome</keyword>
<dbReference type="GO" id="GO:0046718">
    <property type="term" value="P:symbiont entry into host cell"/>
    <property type="evidence" value="ECO:0007669"/>
    <property type="project" value="InterPro"/>
</dbReference>
<dbReference type="SUPFAM" id="SSF88874">
    <property type="entry name" value="Receptor-binding domain of short tail fibre protein gp12"/>
    <property type="match status" value="1"/>
</dbReference>
<gene>
    <name evidence="2" type="ORF">BA1DRAFT_02359</name>
</gene>
<dbReference type="Pfam" id="PF03406">
    <property type="entry name" value="Phage_fiber_2"/>
    <property type="match status" value="1"/>
</dbReference>
<dbReference type="PANTHER" id="PTHR34413">
    <property type="entry name" value="PROPHAGE TAIL FIBER ASSEMBLY PROTEIN HOMOLOG TFAE-RELATED-RELATED"/>
    <property type="match status" value="1"/>
</dbReference>
<organism evidence="2 3">
    <name type="scientific">Photorhabdus aegyptia</name>
    <dbReference type="NCBI Taxonomy" id="2805098"/>
    <lineage>
        <taxon>Bacteria</taxon>
        <taxon>Pseudomonadati</taxon>
        <taxon>Pseudomonadota</taxon>
        <taxon>Gammaproteobacteria</taxon>
        <taxon>Enterobacterales</taxon>
        <taxon>Morganellaceae</taxon>
        <taxon>Photorhabdus</taxon>
    </lineage>
</organism>
<dbReference type="InterPro" id="IPR003458">
    <property type="entry name" value="Phage_T4_Gp38_tail_assem"/>
</dbReference>
<dbReference type="PATRIC" id="fig|1393736.3.peg.2407"/>
<sequence>MSQKNDFKAFSIGNNANVISQEKYEENQNLQTGFPQDGITTDMLNKALRQSSTISSVVANFIATQSGNDVLDDGNIEKLTAQLNSALEQKMTTKVPDASLTQKGIVQLTNVIGNSDTLAVTQKLAQEIINSLREEINVPVGSPIPWPLPYPPINYLVCNGAFFNKLQYPKLAEAYPDGRLPDLRGEFIRGWDSGRNVDPSRSILSWQEGAYLVQNVDQAGNFLITPSRNELKKLQWDIPRNNNISVKAVYYKAQADWIANSAFIGISRPRNIAFNYIVRAAACSIMTEQKNFLEHETAVLGENGLAIQPGWIKVYHTNQITREFTNSDIEYVMLGVSLSAHSYLDAPDFPDSDDVAVCRSEDGKRWERVPDYRGKIAYDTLTLTQQGITELGELPETLTFKQPTTDFDKWDGTQWITDNVALKANQVEQAEQRRVTLLRHANESIALLQDAADLDIATEAEKAALLEWKKYRVMLNRVNISLAPEMEWPEQPR</sequence>
<dbReference type="Proteomes" id="UP000023464">
    <property type="component" value="Unassembled WGS sequence"/>
</dbReference>
<dbReference type="GO" id="GO:0019062">
    <property type="term" value="P:virion attachment to host cell"/>
    <property type="evidence" value="ECO:0007669"/>
    <property type="project" value="InterPro"/>
</dbReference>
<proteinExistence type="predicted"/>
<accession>A0A022PHS8</accession>
<evidence type="ECO:0000259" key="1">
    <source>
        <dbReference type="Pfam" id="PF07484"/>
    </source>
</evidence>
<evidence type="ECO:0000313" key="2">
    <source>
        <dbReference type="EMBL" id="EYU15089.1"/>
    </source>
</evidence>
<dbReference type="InterPro" id="IPR037053">
    <property type="entry name" value="Phage_tail_collar_dom_sf"/>
</dbReference>